<keyword evidence="2" id="KW-1185">Reference proteome</keyword>
<gene>
    <name evidence="1" type="ORF">AMECASPLE_023569</name>
</gene>
<comment type="caution">
    <text evidence="1">The sequence shown here is derived from an EMBL/GenBank/DDBJ whole genome shotgun (WGS) entry which is preliminary data.</text>
</comment>
<evidence type="ECO:0000313" key="1">
    <source>
        <dbReference type="EMBL" id="MEQ2280792.1"/>
    </source>
</evidence>
<feature type="non-terminal residue" evidence="1">
    <location>
        <position position="1"/>
    </location>
</feature>
<reference evidence="1 2" key="1">
    <citation type="submission" date="2021-06" db="EMBL/GenBank/DDBJ databases">
        <authorList>
            <person name="Palmer J.M."/>
        </authorList>
    </citation>
    <scope>NUCLEOTIDE SEQUENCE [LARGE SCALE GENOMIC DNA]</scope>
    <source>
        <strain evidence="1 2">AS_MEX2019</strain>
        <tissue evidence="1">Muscle</tissue>
    </source>
</reference>
<sequence>SKLCSREFLAETLSLRRRVEQFSITVVTAVTCSLAGRQNELPPPQLRRLAAVNPLFTVEAFFNFVAPDNFSSALFTCHLAFAH</sequence>
<evidence type="ECO:0000313" key="2">
    <source>
        <dbReference type="Proteomes" id="UP001469553"/>
    </source>
</evidence>
<protein>
    <submittedName>
        <fullName evidence="1">Uncharacterized protein</fullName>
    </submittedName>
</protein>
<name>A0ABV0XH74_9TELE</name>
<proteinExistence type="predicted"/>
<dbReference type="EMBL" id="JAHRIP010002181">
    <property type="protein sequence ID" value="MEQ2280792.1"/>
    <property type="molecule type" value="Genomic_DNA"/>
</dbReference>
<dbReference type="Proteomes" id="UP001469553">
    <property type="component" value="Unassembled WGS sequence"/>
</dbReference>
<organism evidence="1 2">
    <name type="scientific">Ameca splendens</name>
    <dbReference type="NCBI Taxonomy" id="208324"/>
    <lineage>
        <taxon>Eukaryota</taxon>
        <taxon>Metazoa</taxon>
        <taxon>Chordata</taxon>
        <taxon>Craniata</taxon>
        <taxon>Vertebrata</taxon>
        <taxon>Euteleostomi</taxon>
        <taxon>Actinopterygii</taxon>
        <taxon>Neopterygii</taxon>
        <taxon>Teleostei</taxon>
        <taxon>Neoteleostei</taxon>
        <taxon>Acanthomorphata</taxon>
        <taxon>Ovalentaria</taxon>
        <taxon>Atherinomorphae</taxon>
        <taxon>Cyprinodontiformes</taxon>
        <taxon>Goodeidae</taxon>
        <taxon>Ameca</taxon>
    </lineage>
</organism>
<accession>A0ABV0XH74</accession>